<accession>A0ABT0S9S2</accession>
<sequence length="210" mass="20831">MKHTFNAERRRQKAFDAEQQGRFEDSLNSAGDLTNADAIDAAAAANTAALNDVAVSAAPAAEGYLPGSSNAPSIVADAAAKAGATADNRTAAFATALGRLGGTTDQMLRNSIRTARNAQEVDRISSFRRGSMGVLDAEMQAAAQKGRTLKGLGSLMQQAGMAAISGGLGSGAAGAGAAAGGGTAGTAAGFGSAIGANGSSMFQRLLPLVR</sequence>
<name>A0ABT0S9S2_9SPHN</name>
<proteinExistence type="predicted"/>
<evidence type="ECO:0000313" key="2">
    <source>
        <dbReference type="EMBL" id="MCL6741160.1"/>
    </source>
</evidence>
<dbReference type="RefSeq" id="WP_249915561.1">
    <property type="nucleotide sequence ID" value="NZ_JAMGBB010000001.1"/>
</dbReference>
<gene>
    <name evidence="2" type="ORF">LZ518_08455</name>
</gene>
<evidence type="ECO:0000256" key="1">
    <source>
        <dbReference type="SAM" id="MobiDB-lite"/>
    </source>
</evidence>
<feature type="region of interest" description="Disordered" evidence="1">
    <location>
        <begin position="1"/>
        <end position="22"/>
    </location>
</feature>
<keyword evidence="3" id="KW-1185">Reference proteome</keyword>
<dbReference type="EMBL" id="JAMGBB010000001">
    <property type="protein sequence ID" value="MCL6741160.1"/>
    <property type="molecule type" value="Genomic_DNA"/>
</dbReference>
<dbReference type="Proteomes" id="UP001165383">
    <property type="component" value="Unassembled WGS sequence"/>
</dbReference>
<reference evidence="2" key="1">
    <citation type="submission" date="2022-05" db="EMBL/GenBank/DDBJ databases">
        <authorList>
            <person name="Jo J.-H."/>
            <person name="Im W.-T."/>
        </authorList>
    </citation>
    <scope>NUCLEOTIDE SEQUENCE</scope>
    <source>
        <strain evidence="2">RB56-2</strain>
    </source>
</reference>
<protein>
    <submittedName>
        <fullName evidence="2">Uncharacterized protein</fullName>
    </submittedName>
</protein>
<comment type="caution">
    <text evidence="2">The sequence shown here is derived from an EMBL/GenBank/DDBJ whole genome shotgun (WGS) entry which is preliminary data.</text>
</comment>
<organism evidence="2 3">
    <name type="scientific">Sphingomonas brevis</name>
    <dbReference type="NCBI Taxonomy" id="2908206"/>
    <lineage>
        <taxon>Bacteria</taxon>
        <taxon>Pseudomonadati</taxon>
        <taxon>Pseudomonadota</taxon>
        <taxon>Alphaproteobacteria</taxon>
        <taxon>Sphingomonadales</taxon>
        <taxon>Sphingomonadaceae</taxon>
        <taxon>Sphingomonas</taxon>
    </lineage>
</organism>
<evidence type="ECO:0000313" key="3">
    <source>
        <dbReference type="Proteomes" id="UP001165383"/>
    </source>
</evidence>